<protein>
    <submittedName>
        <fullName evidence="2">ATE1</fullName>
    </submittedName>
</protein>
<evidence type="ECO:0000259" key="1">
    <source>
        <dbReference type="Pfam" id="PF04377"/>
    </source>
</evidence>
<feature type="domain" description="N-end rule aminoacyl transferase C-terminal" evidence="1">
    <location>
        <begin position="1"/>
        <end position="24"/>
    </location>
</feature>
<name>A0A7J7JCT9_BUGNE</name>
<evidence type="ECO:0000313" key="2">
    <source>
        <dbReference type="EMBL" id="KAF6023847.1"/>
    </source>
</evidence>
<accession>A0A7J7JCT9</accession>
<gene>
    <name evidence="2" type="ORF">EB796_017841</name>
</gene>
<dbReference type="OrthoDB" id="74183at2759"/>
<dbReference type="AlphaFoldDB" id="A0A7J7JCT9"/>
<dbReference type="PANTHER" id="PTHR21367:SF1">
    <property type="entry name" value="ARGINYL-TRNA--PROTEIN TRANSFERASE 1"/>
    <property type="match status" value="1"/>
</dbReference>
<organism evidence="2 3">
    <name type="scientific">Bugula neritina</name>
    <name type="common">Brown bryozoan</name>
    <name type="synonym">Sertularia neritina</name>
    <dbReference type="NCBI Taxonomy" id="10212"/>
    <lineage>
        <taxon>Eukaryota</taxon>
        <taxon>Metazoa</taxon>
        <taxon>Spiralia</taxon>
        <taxon>Lophotrochozoa</taxon>
        <taxon>Bryozoa</taxon>
        <taxon>Gymnolaemata</taxon>
        <taxon>Cheilostomatida</taxon>
        <taxon>Flustrina</taxon>
        <taxon>Buguloidea</taxon>
        <taxon>Bugulidae</taxon>
        <taxon>Bugula</taxon>
    </lineage>
</organism>
<dbReference type="InterPro" id="IPR030700">
    <property type="entry name" value="N-end_Aminoacyl_Trfase"/>
</dbReference>
<evidence type="ECO:0000313" key="3">
    <source>
        <dbReference type="Proteomes" id="UP000593567"/>
    </source>
</evidence>
<comment type="caution">
    <text evidence="2">The sequence shown here is derived from an EMBL/GenBank/DDBJ whole genome shotgun (WGS) entry which is preliminary data.</text>
</comment>
<dbReference type="GO" id="GO:0005737">
    <property type="term" value="C:cytoplasm"/>
    <property type="evidence" value="ECO:0007669"/>
    <property type="project" value="TreeGrafter"/>
</dbReference>
<dbReference type="InterPro" id="IPR007472">
    <property type="entry name" value="N-end_Aminoacyl_Trfase_C"/>
</dbReference>
<sequence>MGFYIHSCLKMKYKAKFSPSYLLCPETYLWVPIEQCLPKLDVSKYSRLCDDSAKVDAEAPSSNDHKLTYCLYSRQIVPYGILSARQGRRADQEEVKMYTDLIGCRLNQRLLMYREM</sequence>
<dbReference type="EMBL" id="VXIV02002658">
    <property type="protein sequence ID" value="KAF6023847.1"/>
    <property type="molecule type" value="Genomic_DNA"/>
</dbReference>
<reference evidence="2" key="1">
    <citation type="submission" date="2020-06" db="EMBL/GenBank/DDBJ databases">
        <title>Draft genome of Bugula neritina, a colonial animal packing powerful symbionts and potential medicines.</title>
        <authorList>
            <person name="Rayko M."/>
        </authorList>
    </citation>
    <scope>NUCLEOTIDE SEQUENCE [LARGE SCALE GENOMIC DNA]</scope>
    <source>
        <strain evidence="2">Kwan_BN1</strain>
    </source>
</reference>
<dbReference type="Proteomes" id="UP000593567">
    <property type="component" value="Unassembled WGS sequence"/>
</dbReference>
<proteinExistence type="predicted"/>
<dbReference type="Pfam" id="PF04377">
    <property type="entry name" value="ATE_C"/>
    <property type="match status" value="1"/>
</dbReference>
<keyword evidence="3" id="KW-1185">Reference proteome</keyword>
<dbReference type="PANTHER" id="PTHR21367">
    <property type="entry name" value="ARGININE-TRNA-PROTEIN TRANSFERASE 1"/>
    <property type="match status" value="1"/>
</dbReference>
<dbReference type="GO" id="GO:0004057">
    <property type="term" value="F:arginyl-tRNA--protein transferase activity"/>
    <property type="evidence" value="ECO:0007669"/>
    <property type="project" value="InterPro"/>
</dbReference>